<keyword evidence="3" id="KW-1185">Reference proteome</keyword>
<protein>
    <recommendedName>
        <fullName evidence="1">ER-bound oxygenase mpaB/mpaB'/Rubber oxygenase catalytic domain-containing protein</fullName>
    </recommendedName>
</protein>
<sequence>MLAPESEPKYKRPVIYKTIQEPVILRELLANDVFLLGGQFAILCQWAHPGLAKGSLSRSNFASRIPGRLRNTARFVNAALYGTQEEKEAIFSVIHRYHASVHGPGYDANDPELHKWTAATLFVSMVLVYEIIMGEMPIDVMTDMFKESAIWGTSLRMAPEMWPDTLDEFWEYWNYNIATLEITDEARQLCQALLYPSNLPLHFHAMLPISRLITSNILPARLAKEYSLEPSPSSKALFQVVTYGLSTGFYWLPESVRQFRHRYYLEDLKKAAAKIRDTGHWGQASEGNAGEPKLHRL</sequence>
<dbReference type="PANTHER" id="PTHR36151">
    <property type="entry name" value="BLR2777 PROTEIN"/>
    <property type="match status" value="1"/>
</dbReference>
<dbReference type="EMBL" id="CDHN01000001">
    <property type="protein sequence ID" value="CEJ81604.1"/>
    <property type="molecule type" value="Genomic_DNA"/>
</dbReference>
<dbReference type="HOGENOM" id="CLU_059206_3_1_1"/>
<dbReference type="AlphaFoldDB" id="A0A0A1T8D1"/>
<evidence type="ECO:0000259" key="1">
    <source>
        <dbReference type="Pfam" id="PF09995"/>
    </source>
</evidence>
<feature type="domain" description="ER-bound oxygenase mpaB/mpaB'/Rubber oxygenase catalytic" evidence="1">
    <location>
        <begin position="30"/>
        <end position="241"/>
    </location>
</feature>
<dbReference type="Pfam" id="PF09995">
    <property type="entry name" value="MPAB_Lcp_cat"/>
    <property type="match status" value="1"/>
</dbReference>
<organism evidence="2 3">
    <name type="scientific">[Torrubiella] hemipterigena</name>
    <dbReference type="NCBI Taxonomy" id="1531966"/>
    <lineage>
        <taxon>Eukaryota</taxon>
        <taxon>Fungi</taxon>
        <taxon>Dikarya</taxon>
        <taxon>Ascomycota</taxon>
        <taxon>Pezizomycotina</taxon>
        <taxon>Sordariomycetes</taxon>
        <taxon>Hypocreomycetidae</taxon>
        <taxon>Hypocreales</taxon>
        <taxon>Clavicipitaceae</taxon>
        <taxon>Clavicipitaceae incertae sedis</taxon>
        <taxon>'Torrubiella' clade</taxon>
    </lineage>
</organism>
<dbReference type="GO" id="GO:0016491">
    <property type="term" value="F:oxidoreductase activity"/>
    <property type="evidence" value="ECO:0007669"/>
    <property type="project" value="InterPro"/>
</dbReference>
<dbReference type="Proteomes" id="UP000039046">
    <property type="component" value="Unassembled WGS sequence"/>
</dbReference>
<dbReference type="PANTHER" id="PTHR36151:SF3">
    <property type="entry name" value="ER-BOUND OXYGENASE MPAB_MPAB'_RUBBER OXYGENASE CATALYTIC DOMAIN-CONTAINING PROTEIN"/>
    <property type="match status" value="1"/>
</dbReference>
<evidence type="ECO:0000313" key="2">
    <source>
        <dbReference type="EMBL" id="CEJ81604.1"/>
    </source>
</evidence>
<accession>A0A0A1T8D1</accession>
<dbReference type="STRING" id="1531966.A0A0A1T8D1"/>
<gene>
    <name evidence="2" type="ORF">VHEMI01724</name>
</gene>
<proteinExistence type="predicted"/>
<dbReference type="OrthoDB" id="5131368at2759"/>
<reference evidence="2 3" key="1">
    <citation type="journal article" date="2015" name="Genome Announc.">
        <title>Draft Genome Sequence and Gene Annotation of the Entomopathogenic Fungus Verticillium hemipterigenum.</title>
        <authorList>
            <person name="Horn F."/>
            <person name="Habel A."/>
            <person name="Scharf D.H."/>
            <person name="Dworschak J."/>
            <person name="Brakhage A.A."/>
            <person name="Guthke R."/>
            <person name="Hertweck C."/>
            <person name="Linde J."/>
        </authorList>
    </citation>
    <scope>NUCLEOTIDE SEQUENCE [LARGE SCALE GENOMIC DNA]</scope>
</reference>
<evidence type="ECO:0000313" key="3">
    <source>
        <dbReference type="Proteomes" id="UP000039046"/>
    </source>
</evidence>
<name>A0A0A1T8D1_9HYPO</name>
<dbReference type="InterPro" id="IPR018713">
    <property type="entry name" value="MPAB/Lcp_cat_dom"/>
</dbReference>